<evidence type="ECO:0000256" key="3">
    <source>
        <dbReference type="ARBA" id="ARBA00022679"/>
    </source>
</evidence>
<keyword evidence="2 8" id="KW-0489">Methyltransferase</keyword>
<dbReference type="InterPro" id="IPR011639">
    <property type="entry name" value="MethylTrfase_TaqI-like_dom"/>
</dbReference>
<dbReference type="Pfam" id="PF07669">
    <property type="entry name" value="Eco57I"/>
    <property type="match status" value="1"/>
</dbReference>
<proteinExistence type="predicted"/>
<dbReference type="Proteomes" id="UP001291999">
    <property type="component" value="Unassembled WGS sequence"/>
</dbReference>
<reference evidence="8 9" key="1">
    <citation type="submission" date="2023-11" db="EMBL/GenBank/DDBJ databases">
        <title>Novel species in genus Nocardioides.</title>
        <authorList>
            <person name="Zhou H."/>
        </authorList>
    </citation>
    <scope>NUCLEOTIDE SEQUENCE [LARGE SCALE GENOMIC DNA]</scope>
    <source>
        <strain evidence="8 9">S-58</strain>
    </source>
</reference>
<dbReference type="EC" id="2.1.1.72" evidence="1"/>
<dbReference type="InterPro" id="IPR029063">
    <property type="entry name" value="SAM-dependent_MTases_sf"/>
</dbReference>
<evidence type="ECO:0000256" key="2">
    <source>
        <dbReference type="ARBA" id="ARBA00022603"/>
    </source>
</evidence>
<evidence type="ECO:0000259" key="7">
    <source>
        <dbReference type="Pfam" id="PF07669"/>
    </source>
</evidence>
<keyword evidence="9" id="KW-1185">Reference proteome</keyword>
<dbReference type="Gene3D" id="3.40.50.150">
    <property type="entry name" value="Vaccinia Virus protein VP39"/>
    <property type="match status" value="2"/>
</dbReference>
<comment type="catalytic activity">
    <reaction evidence="5">
        <text>a 2'-deoxyadenosine in DNA + S-adenosyl-L-methionine = an N(6)-methyl-2'-deoxyadenosine in DNA + S-adenosyl-L-homocysteine + H(+)</text>
        <dbReference type="Rhea" id="RHEA:15197"/>
        <dbReference type="Rhea" id="RHEA-COMP:12418"/>
        <dbReference type="Rhea" id="RHEA-COMP:12419"/>
        <dbReference type="ChEBI" id="CHEBI:15378"/>
        <dbReference type="ChEBI" id="CHEBI:57856"/>
        <dbReference type="ChEBI" id="CHEBI:59789"/>
        <dbReference type="ChEBI" id="CHEBI:90615"/>
        <dbReference type="ChEBI" id="CHEBI:90616"/>
        <dbReference type="EC" id="2.1.1.72"/>
    </reaction>
</comment>
<name>A0ABU5K8V9_9ACTN</name>
<evidence type="ECO:0000256" key="1">
    <source>
        <dbReference type="ARBA" id="ARBA00011900"/>
    </source>
</evidence>
<keyword evidence="3" id="KW-0808">Transferase</keyword>
<evidence type="ECO:0000313" key="9">
    <source>
        <dbReference type="Proteomes" id="UP001291999"/>
    </source>
</evidence>
<organism evidence="8 9">
    <name type="scientific">Nocardioides renjunii</name>
    <dbReference type="NCBI Taxonomy" id="3095075"/>
    <lineage>
        <taxon>Bacteria</taxon>
        <taxon>Bacillati</taxon>
        <taxon>Actinomycetota</taxon>
        <taxon>Actinomycetes</taxon>
        <taxon>Propionibacteriales</taxon>
        <taxon>Nocardioidaceae</taxon>
        <taxon>Nocardioides</taxon>
    </lineage>
</organism>
<feature type="domain" description="Type II methyltransferase M.TaqI-like" evidence="7">
    <location>
        <begin position="548"/>
        <end position="788"/>
    </location>
</feature>
<dbReference type="InterPro" id="IPR050953">
    <property type="entry name" value="N4_N6_ade-DNA_methylase"/>
</dbReference>
<feature type="region of interest" description="Disordered" evidence="6">
    <location>
        <begin position="1310"/>
        <end position="1334"/>
    </location>
</feature>
<dbReference type="SUPFAM" id="SSF53335">
    <property type="entry name" value="S-adenosyl-L-methionine-dependent methyltransferases"/>
    <property type="match status" value="1"/>
</dbReference>
<evidence type="ECO:0000256" key="5">
    <source>
        <dbReference type="ARBA" id="ARBA00047942"/>
    </source>
</evidence>
<dbReference type="GO" id="GO:0008168">
    <property type="term" value="F:methyltransferase activity"/>
    <property type="evidence" value="ECO:0007669"/>
    <property type="project" value="UniProtKB-KW"/>
</dbReference>
<protein>
    <recommendedName>
        <fullName evidence="1">site-specific DNA-methyltransferase (adenine-specific)</fullName>
        <ecNumber evidence="1">2.1.1.72</ecNumber>
    </recommendedName>
</protein>
<dbReference type="GO" id="GO:0032259">
    <property type="term" value="P:methylation"/>
    <property type="evidence" value="ECO:0007669"/>
    <property type="project" value="UniProtKB-KW"/>
</dbReference>
<gene>
    <name evidence="8" type="ORF">SFC79_06415</name>
</gene>
<sequence length="1334" mass="147186">MRAQATGGLTTIRVAGGLLPADVLAAVTAGTLDGLKGADYHLGSENPREAAARVWAYLHGAYRRFREDLNHLPKGDPAVGLTRERWLGLLLDQLGYGRVPATPAGGITAGDKQYPVSHISRHTPIHLLGWGVPLDTKSAGIAGAARAPHAMVQELLNRTDEHLWAVLSNGRVLRLLRDSTTLTGFSFVEFDLEAMFDGDLYAEFALLYLLCHQSRLEAPAEEPPTACWLERWRTTAISQGVRALNLLRDGVERALETLGTGFLQHPANVELRERIQHGAVRPADVHAALLRTVYRVLFWSVAEERNALLVMNADADVRNRYVTYFSSRRLRELALTRHGSNHDDLWQGVELVLGALGSRDGEPRLGLPGLGGLFTVTKADVLAGSRLPNTALLSAVRDLAVVQPKGQPRRRVDFAQLGAEELGSVYESLLELVPRYDPISHVFSLEMLAGNDRKTSGSYYTPSELVELVLDTALDPVLDDVDKRTNTPEERAAALLDLKVCDPAVGSAHFLVAAARRIAMRLATARTGELDPTPTHYSDALHDVVARCLYGVDINPMAADLAKVSLWLTAMTPGKPLSFLDHHIKVGNALLGTTPALLARGIPNAAFVALTGDDKATVSAWKKANNEDRKHQGQGDLFGAAGIVLDTTAARRVVGEVTERLSASETVDDIVWAAQRYADLRADPASIRNQLVADAWCAAFLGPKGPGEVPLTDRVIQQVADGTASTDVVQTVRAVAQRHRLFHWHLEFPEVFRTPEDGPTEGAYGWVGGFSACLGNPPWERVKLQEQEFFATRAPEIADAKNAAARKKLIAALESSDRDHLFGEFRDAKRRSEAESQLLRTSGRYPLTGVGDVNTYQVFAEHFRATLAAQGRSGIITPTGLATDATTAAFFADTLASARLAAFYDFENEAKIFPGVHHAFRFAVSVMTGGEPVKDVRLAFLNRHVPDVLSRRFELLAEEVLLLNPNTGTLPVFRTRRDADITLACYRRHPVLIRDGGANPWGLSFGTLFHMANDSSLFRSGEDLERLGAHYDGWAWATQEESWRPLYEAKMLSHWDHRASTYEGATPAQLRMQTLPRLTAVQHDDPELEAEPRYWVSDDAVLEAVPDWWDRPWLLGWRDITGQEKWRTFVPCVLPLAGTGDPFLIAFPSDPRRAPLLQAVWSSYIFDYIARQKLSGTHMKYFTAKQLAAPAPAAFGDVPSWWSGPLDTFVRQRVLELAYTSHRMMGYARDIVPVGSMVGPPFRWLPDRRAQLTAELDAAMFHLYGVERQDAEHVLDAFPVVRKNEERDLGEFRTKRLVLEAYDAMTTAAQTGVPYTSPLDPPPGQGARHPERTT</sequence>
<dbReference type="RefSeq" id="WP_322423678.1">
    <property type="nucleotide sequence ID" value="NZ_JAXQPW010000001.1"/>
</dbReference>
<evidence type="ECO:0000256" key="4">
    <source>
        <dbReference type="ARBA" id="ARBA00022691"/>
    </source>
</evidence>
<evidence type="ECO:0000313" key="8">
    <source>
        <dbReference type="EMBL" id="MDZ5661395.1"/>
    </source>
</evidence>
<dbReference type="EMBL" id="JAXQPW010000001">
    <property type="protein sequence ID" value="MDZ5661395.1"/>
    <property type="molecule type" value="Genomic_DNA"/>
</dbReference>
<dbReference type="PANTHER" id="PTHR33841">
    <property type="entry name" value="DNA METHYLTRANSFERASE YEEA-RELATED"/>
    <property type="match status" value="1"/>
</dbReference>
<dbReference type="PANTHER" id="PTHR33841:SF1">
    <property type="entry name" value="DNA METHYLTRANSFERASE A"/>
    <property type="match status" value="1"/>
</dbReference>
<comment type="caution">
    <text evidence="8">The sequence shown here is derived from an EMBL/GenBank/DDBJ whole genome shotgun (WGS) entry which is preliminary data.</text>
</comment>
<evidence type="ECO:0000256" key="6">
    <source>
        <dbReference type="SAM" id="MobiDB-lite"/>
    </source>
</evidence>
<dbReference type="PRINTS" id="PR00507">
    <property type="entry name" value="N12N6MTFRASE"/>
</dbReference>
<keyword evidence="4" id="KW-0949">S-adenosyl-L-methionine</keyword>
<accession>A0ABU5K8V9</accession>